<evidence type="ECO:0000313" key="3">
    <source>
        <dbReference type="Proteomes" id="UP000831786"/>
    </source>
</evidence>
<reference evidence="2 3" key="1">
    <citation type="submission" date="2022-04" db="EMBL/GenBank/DDBJ databases">
        <title>Leucobacter sp. isolated from rhizosphere of garlic.</title>
        <authorList>
            <person name="Won M."/>
            <person name="Lee C.-M."/>
            <person name="Woen H.-Y."/>
            <person name="Kwon S.-W."/>
        </authorList>
    </citation>
    <scope>NUCLEOTIDE SEQUENCE [LARGE SCALE GENOMIC DNA]</scope>
    <source>
        <strain evidence="2 3">H21R-40</strain>
    </source>
</reference>
<organism evidence="2 3">
    <name type="scientific">Leucobacter allii</name>
    <dbReference type="NCBI Taxonomy" id="2932247"/>
    <lineage>
        <taxon>Bacteria</taxon>
        <taxon>Bacillati</taxon>
        <taxon>Actinomycetota</taxon>
        <taxon>Actinomycetes</taxon>
        <taxon>Micrococcales</taxon>
        <taxon>Microbacteriaceae</taxon>
        <taxon>Leucobacter</taxon>
    </lineage>
</organism>
<dbReference type="PROSITE" id="PS51257">
    <property type="entry name" value="PROKAR_LIPOPROTEIN"/>
    <property type="match status" value="1"/>
</dbReference>
<proteinExistence type="predicted"/>
<feature type="signal peptide" evidence="1">
    <location>
        <begin position="1"/>
        <end position="28"/>
    </location>
</feature>
<dbReference type="RefSeq" id="WP_244690476.1">
    <property type="nucleotide sequence ID" value="NZ_CP095044.1"/>
</dbReference>
<sequence length="142" mass="13686">MGSRTITRLLAAAAIALVLGGCTSGGTAQSGAAVESGEAVGKDVVAPVTLSPDALRGAEVELLVGQALNIAVGDLPVDAFAGEVADPAIAEFTPGGTDGSAEFNPGVTALAPGTSEVTLTREGADPGAAEPIVFTVAVTAAE</sequence>
<evidence type="ECO:0000313" key="2">
    <source>
        <dbReference type="EMBL" id="UOQ56576.1"/>
    </source>
</evidence>
<keyword evidence="3" id="KW-1185">Reference proteome</keyword>
<feature type="chain" id="PRO_5045935848" evidence="1">
    <location>
        <begin position="29"/>
        <end position="142"/>
    </location>
</feature>
<evidence type="ECO:0000256" key="1">
    <source>
        <dbReference type="SAM" id="SignalP"/>
    </source>
</evidence>
<dbReference type="EMBL" id="CP095045">
    <property type="protein sequence ID" value="UOQ56576.1"/>
    <property type="molecule type" value="Genomic_DNA"/>
</dbReference>
<accession>A0ABY4FKL6</accession>
<name>A0ABY4FKL6_9MICO</name>
<protein>
    <submittedName>
        <fullName evidence="2">Uncharacterized protein</fullName>
    </submittedName>
</protein>
<gene>
    <name evidence="2" type="ORF">MUN78_12960</name>
</gene>
<keyword evidence="1" id="KW-0732">Signal</keyword>
<dbReference type="Proteomes" id="UP000831786">
    <property type="component" value="Chromosome"/>
</dbReference>